<evidence type="ECO:0000256" key="1">
    <source>
        <dbReference type="ARBA" id="ARBA00012417"/>
    </source>
</evidence>
<dbReference type="Proteomes" id="UP000056090">
    <property type="component" value="Chromosome"/>
</dbReference>
<dbReference type="SUPFAM" id="SSF52540">
    <property type="entry name" value="P-loop containing nucleoside triphosphate hydrolases"/>
    <property type="match status" value="1"/>
</dbReference>
<organism evidence="4 5">
    <name type="scientific">Alteromonas australica</name>
    <dbReference type="NCBI Taxonomy" id="589873"/>
    <lineage>
        <taxon>Bacteria</taxon>
        <taxon>Pseudomonadati</taxon>
        <taxon>Pseudomonadota</taxon>
        <taxon>Gammaproteobacteria</taxon>
        <taxon>Alteromonadales</taxon>
        <taxon>Alteromonadaceae</taxon>
        <taxon>Alteromonas/Salinimonas group</taxon>
        <taxon>Alteromonas</taxon>
    </lineage>
</organism>
<dbReference type="EC" id="2.7.7.7" evidence="1"/>
<keyword evidence="2" id="KW-0239">DNA-directed DNA polymerase</keyword>
<proteinExistence type="predicted"/>
<protein>
    <recommendedName>
        <fullName evidence="1">DNA-directed DNA polymerase</fullName>
        <ecNumber evidence="1">2.7.7.7</ecNumber>
    </recommendedName>
</protein>
<dbReference type="PANTHER" id="PTHR11669">
    <property type="entry name" value="REPLICATION FACTOR C / DNA POLYMERASE III GAMMA-TAU SUBUNIT"/>
    <property type="match status" value="1"/>
</dbReference>
<dbReference type="PANTHER" id="PTHR11669:SF8">
    <property type="entry name" value="DNA POLYMERASE III SUBUNIT DELTA"/>
    <property type="match status" value="1"/>
</dbReference>
<dbReference type="RefSeq" id="WP_044057302.1">
    <property type="nucleotide sequence ID" value="NZ_CBCSKJ010000001.1"/>
</dbReference>
<dbReference type="AlphaFoldDB" id="A0A075P025"/>
<keyword evidence="2" id="KW-0808">Transferase</keyword>
<evidence type="ECO:0000313" key="5">
    <source>
        <dbReference type="Proteomes" id="UP000056090"/>
    </source>
</evidence>
<evidence type="ECO:0000313" key="4">
    <source>
        <dbReference type="EMBL" id="AIF99186.1"/>
    </source>
</evidence>
<dbReference type="Gene3D" id="3.40.50.300">
    <property type="entry name" value="P-loop containing nucleotide triphosphate hydrolases"/>
    <property type="match status" value="1"/>
</dbReference>
<evidence type="ECO:0000256" key="3">
    <source>
        <dbReference type="ARBA" id="ARBA00049244"/>
    </source>
</evidence>
<dbReference type="EMBL" id="CP008849">
    <property type="protein sequence ID" value="AIF99186.1"/>
    <property type="molecule type" value="Genomic_DNA"/>
</dbReference>
<dbReference type="eggNOG" id="COG0470">
    <property type="taxonomic scope" value="Bacteria"/>
</dbReference>
<accession>A0A075P025</accession>
<dbReference type="InterPro" id="IPR050238">
    <property type="entry name" value="DNA_Rep/Repair_Clamp_Loader"/>
</dbReference>
<keyword evidence="2" id="KW-0548">Nucleotidyltransferase</keyword>
<gene>
    <name evidence="4" type="ORF">EP13_11090</name>
</gene>
<dbReference type="KEGG" id="aal:EP13_11090"/>
<dbReference type="GO" id="GO:0009360">
    <property type="term" value="C:DNA polymerase III complex"/>
    <property type="evidence" value="ECO:0007669"/>
    <property type="project" value="TreeGrafter"/>
</dbReference>
<dbReference type="GeneID" id="78255450"/>
<reference evidence="4 5" key="1">
    <citation type="submission" date="2014-06" db="EMBL/GenBank/DDBJ databases">
        <title>Genomes of Alteromonas australica, a world apart.</title>
        <authorList>
            <person name="Gonzaga A."/>
            <person name="Lopez-Perez M."/>
            <person name="Rodriguez-Valera F."/>
        </authorList>
    </citation>
    <scope>NUCLEOTIDE SEQUENCE [LARGE SCALE GENOMIC DNA]</scope>
    <source>
        <strain evidence="4 5">H 17</strain>
    </source>
</reference>
<keyword evidence="5" id="KW-1185">Reference proteome</keyword>
<dbReference type="GO" id="GO:0003887">
    <property type="term" value="F:DNA-directed DNA polymerase activity"/>
    <property type="evidence" value="ECO:0007669"/>
    <property type="project" value="UniProtKB-KW"/>
</dbReference>
<name>A0A075P025_9ALTE</name>
<comment type="catalytic activity">
    <reaction evidence="3">
        <text>DNA(n) + a 2'-deoxyribonucleoside 5'-triphosphate = DNA(n+1) + diphosphate</text>
        <dbReference type="Rhea" id="RHEA:22508"/>
        <dbReference type="Rhea" id="RHEA-COMP:17339"/>
        <dbReference type="Rhea" id="RHEA-COMP:17340"/>
        <dbReference type="ChEBI" id="CHEBI:33019"/>
        <dbReference type="ChEBI" id="CHEBI:61560"/>
        <dbReference type="ChEBI" id="CHEBI:173112"/>
        <dbReference type="EC" id="2.7.7.7"/>
    </reaction>
</comment>
<dbReference type="Pfam" id="PF13177">
    <property type="entry name" value="DNA_pol3_delta2"/>
    <property type="match status" value="1"/>
</dbReference>
<dbReference type="InterPro" id="IPR027417">
    <property type="entry name" value="P-loop_NTPase"/>
</dbReference>
<sequence>MFPWLLDTFEHLIQRYVNKTLHHAILLSGPQGIGKHELAAQLGYVMLCKHPSSKGACGQCQSCHLREAGNHPDYYVLESEKQLGVDSIRGGITKLSGTAQMGGSKVLIIPNAHGMTEAAANALLKTLEEPTNNTYLILISDSINRLMPTILSRCEKQTLSLPPVSTSLAYLHEKGIGDASEALLQAYGNAPLRVERALSEEDSFSYRTFKEGFGALLASASGGGQKQQLLSLANKWKDNAVQVVQWCQHDAQQAYLANRDPRAYARYENCIEALERLQHPGVNKALILVGVLQAFQH</sequence>
<evidence type="ECO:0000256" key="2">
    <source>
        <dbReference type="ARBA" id="ARBA00022932"/>
    </source>
</evidence>
<dbReference type="GO" id="GO:0006261">
    <property type="term" value="P:DNA-templated DNA replication"/>
    <property type="evidence" value="ECO:0007669"/>
    <property type="project" value="TreeGrafter"/>
</dbReference>